<dbReference type="PANTHER" id="PTHR19876">
    <property type="entry name" value="COATOMER"/>
    <property type="match status" value="1"/>
</dbReference>
<gene>
    <name evidence="15" type="ORF">GpartN1_g2754.t1</name>
</gene>
<keyword evidence="6" id="KW-0677">Repeat</keyword>
<dbReference type="OrthoDB" id="10261470at2759"/>
<dbReference type="Proteomes" id="UP001061958">
    <property type="component" value="Unassembled WGS sequence"/>
</dbReference>
<protein>
    <recommendedName>
        <fullName evidence="17">Coatomer subunit alpha</fullName>
    </recommendedName>
</protein>
<keyword evidence="8" id="KW-0653">Protein transport</keyword>
<feature type="repeat" description="WD" evidence="11">
    <location>
        <begin position="131"/>
        <end position="165"/>
    </location>
</feature>
<evidence type="ECO:0000256" key="11">
    <source>
        <dbReference type="PROSITE-ProRule" id="PRU00221"/>
    </source>
</evidence>
<keyword evidence="16" id="KW-1185">Reference proteome</keyword>
<dbReference type="GO" id="GO:0006890">
    <property type="term" value="P:retrograde vesicle-mediated transport, Golgi to endoplasmic reticulum"/>
    <property type="evidence" value="ECO:0007669"/>
    <property type="project" value="TreeGrafter"/>
</dbReference>
<feature type="domain" description="Coatomer alpha subunit C-terminal" evidence="13">
    <location>
        <begin position="916"/>
        <end position="1282"/>
    </location>
</feature>
<dbReference type="InterPro" id="IPR015943">
    <property type="entry name" value="WD40/YVTN_repeat-like_dom_sf"/>
</dbReference>
<feature type="repeat" description="WD" evidence="11">
    <location>
        <begin position="89"/>
        <end position="130"/>
    </location>
</feature>
<evidence type="ECO:0000256" key="6">
    <source>
        <dbReference type="ARBA" id="ARBA00022737"/>
    </source>
</evidence>
<evidence type="ECO:0000256" key="3">
    <source>
        <dbReference type="ARBA" id="ARBA00022448"/>
    </source>
</evidence>
<keyword evidence="7" id="KW-0931">ER-Golgi transport</keyword>
<accession>A0A9C7PUA4</accession>
<dbReference type="Pfam" id="PF04053">
    <property type="entry name" value="B-prop_COPA_B_2nd"/>
    <property type="match status" value="1"/>
</dbReference>
<keyword evidence="4" id="KW-0963">Cytoplasm</keyword>
<dbReference type="Pfam" id="PF06957">
    <property type="entry name" value="COPI_C"/>
    <property type="match status" value="1"/>
</dbReference>
<dbReference type="SUPFAM" id="SSF50978">
    <property type="entry name" value="WD40 repeat-like"/>
    <property type="match status" value="1"/>
</dbReference>
<evidence type="ECO:0000256" key="5">
    <source>
        <dbReference type="ARBA" id="ARBA00022574"/>
    </source>
</evidence>
<evidence type="ECO:0000256" key="2">
    <source>
        <dbReference type="ARBA" id="ARBA00004496"/>
    </source>
</evidence>
<dbReference type="PRINTS" id="PR00320">
    <property type="entry name" value="GPROTEINBRPT"/>
</dbReference>
<evidence type="ECO:0000313" key="15">
    <source>
        <dbReference type="EMBL" id="GJQ10963.1"/>
    </source>
</evidence>
<evidence type="ECO:0000256" key="9">
    <source>
        <dbReference type="ARBA" id="ARBA00023034"/>
    </source>
</evidence>
<evidence type="ECO:0000256" key="7">
    <source>
        <dbReference type="ARBA" id="ARBA00022892"/>
    </source>
</evidence>
<dbReference type="PROSITE" id="PS50294">
    <property type="entry name" value="WD_REPEATS_REGION"/>
    <property type="match status" value="4"/>
</dbReference>
<feature type="domain" description="COPA/B TPR" evidence="14">
    <location>
        <begin position="617"/>
        <end position="784"/>
    </location>
</feature>
<dbReference type="GO" id="GO:0006891">
    <property type="term" value="P:intra-Golgi vesicle-mediated transport"/>
    <property type="evidence" value="ECO:0007669"/>
    <property type="project" value="TreeGrafter"/>
</dbReference>
<dbReference type="FunFam" id="2.130.10.10:FF:000010">
    <property type="entry name" value="Coatomer subunit alpha"/>
    <property type="match status" value="1"/>
</dbReference>
<dbReference type="GO" id="GO:0006888">
    <property type="term" value="P:endoplasmic reticulum to Golgi vesicle-mediated transport"/>
    <property type="evidence" value="ECO:0007669"/>
    <property type="project" value="InterPro"/>
</dbReference>
<dbReference type="InterPro" id="IPR020472">
    <property type="entry name" value="WD40_PAC1"/>
</dbReference>
<dbReference type="InterPro" id="IPR016391">
    <property type="entry name" value="Coatomer_asu"/>
</dbReference>
<dbReference type="GO" id="GO:0006886">
    <property type="term" value="P:intracellular protein transport"/>
    <property type="evidence" value="ECO:0007669"/>
    <property type="project" value="InterPro"/>
</dbReference>
<reference evidence="15" key="1">
    <citation type="journal article" date="2022" name="Proc. Natl. Acad. Sci. U.S.A.">
        <title>Life cycle and functional genomics of the unicellular red alga Galdieria for elucidating algal and plant evolution and industrial use.</title>
        <authorList>
            <person name="Hirooka S."/>
            <person name="Itabashi T."/>
            <person name="Ichinose T.M."/>
            <person name="Onuma R."/>
            <person name="Fujiwara T."/>
            <person name="Yamashita S."/>
            <person name="Jong L.W."/>
            <person name="Tomita R."/>
            <person name="Iwane A.H."/>
            <person name="Miyagishima S.Y."/>
        </authorList>
    </citation>
    <scope>NUCLEOTIDE SEQUENCE</scope>
    <source>
        <strain evidence="15">NBRC 102759</strain>
    </source>
</reference>
<proteinExistence type="predicted"/>
<dbReference type="InterPro" id="IPR010714">
    <property type="entry name" value="Coatomer_asu_C"/>
</dbReference>
<dbReference type="GO" id="GO:0005198">
    <property type="term" value="F:structural molecule activity"/>
    <property type="evidence" value="ECO:0007669"/>
    <property type="project" value="InterPro"/>
</dbReference>
<feature type="repeat" description="WD" evidence="11">
    <location>
        <begin position="242"/>
        <end position="274"/>
    </location>
</feature>
<dbReference type="Pfam" id="PF00400">
    <property type="entry name" value="WD40"/>
    <property type="match status" value="5"/>
</dbReference>
<evidence type="ECO:0000256" key="1">
    <source>
        <dbReference type="ARBA" id="ARBA00004255"/>
    </source>
</evidence>
<dbReference type="Pfam" id="PF23953">
    <property type="entry name" value="TPR_COPA_B"/>
    <property type="match status" value="1"/>
</dbReference>
<sequence length="1312" mass="150147">MLTKFETKSNRVKGLSFHPIRPWILASLHNGVIQLWDYRMGTLLDRFEEHEGPVRGIHFHPSQPLFVSGGDDYKIKVWNYKLRRCLFTLLGHLDYIRTVFFHHESPWIVSASDDQTIRIWNWQNRSCIAVLTGHNHYVMSAVFHPDEDLLLSASLDQTIRIWDISGLRNRSPTSSFSSKDSFTADIFSSNEAFVRNVIESHFRGVNWASFHPTIPLIVSGGDDRQVKLTYLENGRTREIQTFYGHLNNVSCVMFHPSTSLIVSNSEDRTIRVWDPIRHTCLQTYRRENDRFWILAVHPKLNLIAAGHDSGMIVFKLDRERPPFYSVGKDLYYVKEGDVRLFDLEQGSDQSLYQLFVKPDIMSLLYSNSEYMVGSEVRGPIYEPPPRYMHVNTFENCILLTHDRDSPKYSLYFLGKKGRSTSSETIHGFGVAVFVGRNRFATLSTGEQLQVRDLRNEITKTISCPIPGAELVFPSRPGTILISNGEVVVLFDMTQRKILKELGCVHVKYVVWNEHMNRVALLSKHSITLASGKLEHLAVVHETVRVKSAVWDDSGVLLYTTLNHLKYCLPNGDTGIVRTLDNLIYLTRARGPAVAYLDREGNPGVLAVDPTEYAFKLLLLRKKYDEVQHLIAENRFDGQAMISYLCRKGFPEVALEFVRDDKTRFHLALEAGLLQVAVEAAQSLDTFEIWRKLGEEALAQGNVSIAELAYQRSKDLNKLIFLYIVTGNFDKLEKAGKLAEMRQDYMAQFLISFYLGDVNMRTQLLYSSGQMMMAMLYADTYQLSEWKPKLASLSTELQCDRPMKTGLLLPAIPVYPKTCSWPLLEWSNATSGGYSLFRRNPNALESFEEPTVTDYYEDALVAAEEEEESWIDHRSKERKEMTADTLKTFETSQTLLDDIAKSTNSNIFTNQPLETPAEKKEDTWEEEGWEEEDVHIDTQEEDIEFPNSDDHKNDEDQQQDWLNEPVSLRSDKLHSIATISGLQGMEYKTPEEKLSIRQVWSQIARSPSEYVVSGRLEEAIEMLKTELGFVSFEPLKSLLMDLYITSCSCVSMLPSLDSVPIYMLDGSQRRNTPKPYHRFEQMEKLIATAEQRMTAGKFSEAFSLYRQLIITLPFVIVDDDSQCSLCMEMLTTCREYIVGLMIRTKQAEAKSKGDTGRQLELAALMTHCNMLITHQQLALQAAMKLAYATKNYLYALTFAKRLLELAPSEEMENTAKKVMHFCERNPNNQNQLEYDIEQSNLTIDAGRLKPCMQPPTKSCVYCGACYDDSWQSMTCAVCQVAQVMELQDENRNAYAGLISLLHKTQISSTNRKF</sequence>
<dbReference type="Gene3D" id="2.130.10.10">
    <property type="entry name" value="YVTN repeat-like/Quinoprotein amine dehydrogenase"/>
    <property type="match status" value="1"/>
</dbReference>
<keyword evidence="9" id="KW-0333">Golgi apparatus</keyword>
<name>A0A9C7PUA4_9RHOD</name>
<feature type="repeat" description="WD" evidence="11">
    <location>
        <begin position="5"/>
        <end position="46"/>
    </location>
</feature>
<dbReference type="SMART" id="SM00320">
    <property type="entry name" value="WD40"/>
    <property type="match status" value="7"/>
</dbReference>
<keyword evidence="3" id="KW-0813">Transport</keyword>
<dbReference type="PANTHER" id="PTHR19876:SF1">
    <property type="entry name" value="COATOMER SUBUNIT ALPHA"/>
    <property type="match status" value="1"/>
</dbReference>
<dbReference type="InterPro" id="IPR001680">
    <property type="entry name" value="WD40_rpt"/>
</dbReference>
<dbReference type="EMBL" id="BQMJ01000020">
    <property type="protein sequence ID" value="GJQ10963.1"/>
    <property type="molecule type" value="Genomic_DNA"/>
</dbReference>
<reference evidence="15" key="2">
    <citation type="submission" date="2022-01" db="EMBL/GenBank/DDBJ databases">
        <authorList>
            <person name="Hirooka S."/>
            <person name="Miyagishima S.Y."/>
        </authorList>
    </citation>
    <scope>NUCLEOTIDE SEQUENCE</scope>
    <source>
        <strain evidence="15">NBRC 102759</strain>
    </source>
</reference>
<evidence type="ECO:0000259" key="14">
    <source>
        <dbReference type="Pfam" id="PF23953"/>
    </source>
</evidence>
<organism evidence="15 16">
    <name type="scientific">Galdieria partita</name>
    <dbReference type="NCBI Taxonomy" id="83374"/>
    <lineage>
        <taxon>Eukaryota</taxon>
        <taxon>Rhodophyta</taxon>
        <taxon>Bangiophyceae</taxon>
        <taxon>Galdieriales</taxon>
        <taxon>Galdieriaceae</taxon>
        <taxon>Galdieria</taxon>
    </lineage>
</organism>
<keyword evidence="10" id="KW-0472">Membrane</keyword>
<dbReference type="GO" id="GO:0030126">
    <property type="term" value="C:COPI vesicle coat"/>
    <property type="evidence" value="ECO:0007669"/>
    <property type="project" value="InterPro"/>
</dbReference>
<evidence type="ECO:0008006" key="17">
    <source>
        <dbReference type="Google" id="ProtNLM"/>
    </source>
</evidence>
<dbReference type="FunFam" id="1.25.40.470:FF:000002">
    <property type="entry name" value="Coatomer subunit alpha"/>
    <property type="match status" value="1"/>
</dbReference>
<keyword evidence="5 11" id="KW-0853">WD repeat</keyword>
<evidence type="ECO:0000259" key="12">
    <source>
        <dbReference type="Pfam" id="PF04053"/>
    </source>
</evidence>
<dbReference type="InterPro" id="IPR050844">
    <property type="entry name" value="Coatomer_complex_subunit"/>
</dbReference>
<dbReference type="Gene3D" id="1.25.40.470">
    <property type="match status" value="1"/>
</dbReference>
<dbReference type="InterPro" id="IPR006692">
    <property type="entry name" value="Beta-prop_COPA/B_2nd"/>
</dbReference>
<dbReference type="CDD" id="cd22948">
    <property type="entry name" value="Coatomer_WDAD_alpha"/>
    <property type="match status" value="1"/>
</dbReference>
<dbReference type="GO" id="GO:0000139">
    <property type="term" value="C:Golgi membrane"/>
    <property type="evidence" value="ECO:0007669"/>
    <property type="project" value="UniProtKB-SubCell"/>
</dbReference>
<evidence type="ECO:0000259" key="13">
    <source>
        <dbReference type="Pfam" id="PF06957"/>
    </source>
</evidence>
<feature type="repeat" description="WD" evidence="11">
    <location>
        <begin position="47"/>
        <end position="88"/>
    </location>
</feature>
<dbReference type="InterPro" id="IPR056176">
    <property type="entry name" value="TPR_COPA_B"/>
</dbReference>
<comment type="caution">
    <text evidence="15">The sequence shown here is derived from an EMBL/GenBank/DDBJ whole genome shotgun (WGS) entry which is preliminary data.</text>
</comment>
<dbReference type="PIRSF" id="PIRSF003354">
    <property type="entry name" value="Coatomer_alpha_subunit"/>
    <property type="match status" value="1"/>
</dbReference>
<dbReference type="InterPro" id="IPR019775">
    <property type="entry name" value="WD40_repeat_CS"/>
</dbReference>
<dbReference type="PROSITE" id="PS50082">
    <property type="entry name" value="WD_REPEATS_2"/>
    <property type="match status" value="5"/>
</dbReference>
<comment type="subcellular location">
    <subcellularLocation>
        <location evidence="2">Cytoplasm</location>
    </subcellularLocation>
    <subcellularLocation>
        <location evidence="1">Golgi apparatus membrane</location>
        <topology evidence="1">Peripheral membrane protein</topology>
        <orientation evidence="1">Cytoplasmic side</orientation>
    </subcellularLocation>
</comment>
<feature type="domain" description="COPA/B second beta-propeller" evidence="12">
    <location>
        <begin position="377"/>
        <end position="594"/>
    </location>
</feature>
<dbReference type="InterPro" id="IPR036322">
    <property type="entry name" value="WD40_repeat_dom_sf"/>
</dbReference>
<dbReference type="CDD" id="cd00200">
    <property type="entry name" value="WD40"/>
    <property type="match status" value="1"/>
</dbReference>
<dbReference type="PROSITE" id="PS00678">
    <property type="entry name" value="WD_REPEATS_1"/>
    <property type="match status" value="1"/>
</dbReference>
<evidence type="ECO:0000256" key="4">
    <source>
        <dbReference type="ARBA" id="ARBA00022490"/>
    </source>
</evidence>
<evidence type="ECO:0000256" key="10">
    <source>
        <dbReference type="ARBA" id="ARBA00023136"/>
    </source>
</evidence>
<dbReference type="InterPro" id="IPR047312">
    <property type="entry name" value="Coatomer_alpha_WD-assoc_reg"/>
</dbReference>
<evidence type="ECO:0000313" key="16">
    <source>
        <dbReference type="Proteomes" id="UP001061958"/>
    </source>
</evidence>
<evidence type="ECO:0000256" key="8">
    <source>
        <dbReference type="ARBA" id="ARBA00022927"/>
    </source>
</evidence>